<dbReference type="GO" id="GO:0003743">
    <property type="term" value="F:translation initiation factor activity"/>
    <property type="evidence" value="ECO:0007669"/>
    <property type="project" value="InterPro"/>
</dbReference>
<protein>
    <submittedName>
        <fullName evidence="2">Uncharacterized protein</fullName>
    </submittedName>
</protein>
<comment type="caution">
    <text evidence="2">The sequence shown here is derived from an EMBL/GenBank/DDBJ whole genome shotgun (WGS) entry which is preliminary data.</text>
</comment>
<evidence type="ECO:0000313" key="3">
    <source>
        <dbReference type="Proteomes" id="UP000655225"/>
    </source>
</evidence>
<feature type="compositionally biased region" description="Basic and acidic residues" evidence="1">
    <location>
        <begin position="96"/>
        <end position="106"/>
    </location>
</feature>
<dbReference type="Pfam" id="PF06273">
    <property type="entry name" value="eIF-4B"/>
    <property type="match status" value="2"/>
</dbReference>
<dbReference type="OrthoDB" id="2021148at2759"/>
<feature type="compositionally biased region" description="Basic and acidic residues" evidence="1">
    <location>
        <begin position="141"/>
        <end position="167"/>
    </location>
</feature>
<dbReference type="PANTHER" id="PTHR32091:SF20">
    <property type="entry name" value="EUKARYOTIC TRANSLATION INITIATION FACTOR 4B1"/>
    <property type="match status" value="1"/>
</dbReference>
<reference evidence="2 3" key="1">
    <citation type="submission" date="2020-04" db="EMBL/GenBank/DDBJ databases">
        <title>Plant Genome Project.</title>
        <authorList>
            <person name="Zhang R.-G."/>
        </authorList>
    </citation>
    <scope>NUCLEOTIDE SEQUENCE [LARGE SCALE GENOMIC DNA]</scope>
    <source>
        <strain evidence="2">YNK0</strain>
        <tissue evidence="2">Leaf</tissue>
    </source>
</reference>
<feature type="compositionally biased region" description="Basic and acidic residues" evidence="1">
    <location>
        <begin position="617"/>
        <end position="629"/>
    </location>
</feature>
<dbReference type="PANTHER" id="PTHR32091">
    <property type="entry name" value="EUKARYOTIC TRANSLATION INITIATION FACTOR 4B"/>
    <property type="match status" value="1"/>
</dbReference>
<keyword evidence="3" id="KW-1185">Reference proteome</keyword>
<feature type="compositionally biased region" description="Polar residues" evidence="1">
    <location>
        <begin position="75"/>
        <end position="84"/>
    </location>
</feature>
<feature type="compositionally biased region" description="Gly residues" evidence="1">
    <location>
        <begin position="243"/>
        <end position="253"/>
    </location>
</feature>
<feature type="region of interest" description="Disordered" evidence="1">
    <location>
        <begin position="544"/>
        <end position="564"/>
    </location>
</feature>
<dbReference type="OMA" id="KCCRRET"/>
<feature type="compositionally biased region" description="Basic and acidic residues" evidence="1">
    <location>
        <begin position="285"/>
        <end position="309"/>
    </location>
</feature>
<proteinExistence type="predicted"/>
<feature type="compositionally biased region" description="Polar residues" evidence="1">
    <location>
        <begin position="544"/>
        <end position="559"/>
    </location>
</feature>
<dbReference type="InterPro" id="IPR010433">
    <property type="entry name" value="EIF-4B_pln"/>
</dbReference>
<dbReference type="GO" id="GO:0003729">
    <property type="term" value="F:mRNA binding"/>
    <property type="evidence" value="ECO:0007669"/>
    <property type="project" value="TreeGrafter"/>
</dbReference>
<feature type="region of interest" description="Disordered" evidence="1">
    <location>
        <begin position="1"/>
        <end position="354"/>
    </location>
</feature>
<feature type="compositionally biased region" description="Basic and acidic residues" evidence="1">
    <location>
        <begin position="640"/>
        <end position="669"/>
    </location>
</feature>
<dbReference type="Proteomes" id="UP000655225">
    <property type="component" value="Unassembled WGS sequence"/>
</dbReference>
<evidence type="ECO:0000256" key="1">
    <source>
        <dbReference type="SAM" id="MobiDB-lite"/>
    </source>
</evidence>
<accession>A0A834YDV9</accession>
<feature type="region of interest" description="Disordered" evidence="1">
    <location>
        <begin position="592"/>
        <end position="669"/>
    </location>
</feature>
<name>A0A834YDV9_TETSI</name>
<evidence type="ECO:0000313" key="2">
    <source>
        <dbReference type="EMBL" id="KAF8378212.1"/>
    </source>
</evidence>
<sequence length="669" mass="73092">MSKPWGGIGAWAADSEKAEEEERERAASGAGAGAGESQNFPSLREAATSKPKKKKMMTLSEFTSGTYVGPGGARRSSSTESKGLTTDEMLRLPTGPKERSADEMESGRLGGGFSSYGRTGPPSGRMRENVNEGSWGGGRKSYGDFDDERRGSSSRASDFDQPSRADEVENWATTKKPPPLTSTDSGRNDRYSPLGSGSGSGSGSRSEEVDNWGIGKRSVPGRSTSFGSGFRDSAPDSDRRSWGGPGGGGGGGGERQRLILDPPRGEVALNEPVKSSKPSPFGAARPREEVLAEKGLDWKKVDSEIEIRKTSRPTSSHSSRPSSSQSSRPESPAPQVLEGASKARPKVNPFGDAKPREVLLQEQGKDWRKIDLELEHRRVERHEQTVEIEQNGSMVNLRPIHEQSVEIEQNGFVANLCLGHEQTVEIEQNGSIASPRQGQSAEIEQNGSLANLRLGHKQIVEIEQNVSLANLRSGQKQSADIVQNGSLVNLCPGQGMALDYADDAFMEVMGVFLDLKKCCRRETEEEKILKEEIDRLKTELEKQSTVNANGESLQRSGGEQASLHEQLRCKEEDLELLIRELNDKVRFGQKAIERPGSGAGRIAGFPERPPSQSGVSEESRSMEFLDRPRSRGTGGGWSRPGDDRRAFPDSRERGFLNRDMDRPKSRERW</sequence>
<organism evidence="2 3">
    <name type="scientific">Tetracentron sinense</name>
    <name type="common">Spur-leaf</name>
    <dbReference type="NCBI Taxonomy" id="13715"/>
    <lineage>
        <taxon>Eukaryota</taxon>
        <taxon>Viridiplantae</taxon>
        <taxon>Streptophyta</taxon>
        <taxon>Embryophyta</taxon>
        <taxon>Tracheophyta</taxon>
        <taxon>Spermatophyta</taxon>
        <taxon>Magnoliopsida</taxon>
        <taxon>Trochodendrales</taxon>
        <taxon>Trochodendraceae</taxon>
        <taxon>Tetracentron</taxon>
    </lineage>
</organism>
<gene>
    <name evidence="2" type="ORF">HHK36_029550</name>
</gene>
<dbReference type="EMBL" id="JABCRI010000023">
    <property type="protein sequence ID" value="KAF8378212.1"/>
    <property type="molecule type" value="Genomic_DNA"/>
</dbReference>
<feature type="compositionally biased region" description="Low complexity" evidence="1">
    <location>
        <begin position="312"/>
        <end position="334"/>
    </location>
</feature>
<dbReference type="AlphaFoldDB" id="A0A834YDV9"/>